<organism evidence="1 2">
    <name type="scientific">SAR86 cluster bacterium SAR86A</name>
    <dbReference type="NCBI Taxonomy" id="1123866"/>
    <lineage>
        <taxon>Bacteria</taxon>
        <taxon>Pseudomonadati</taxon>
        <taxon>Pseudomonadota</taxon>
        <taxon>Gammaproteobacteria</taxon>
        <taxon>SAR86 cluster</taxon>
    </lineage>
</organism>
<name>J4WUE2_9GAMM</name>
<dbReference type="HOGENOM" id="CLU_1569606_0_0_6"/>
<accession>J4WUE2</accession>
<dbReference type="STRING" id="1123866.NT01SARS_0700"/>
<evidence type="ECO:0000313" key="2">
    <source>
        <dbReference type="Proteomes" id="UP000010305"/>
    </source>
</evidence>
<sequence>MSRDLVTYIILGSRDRLKNIKIPQSSSTEEYIPANLEKNGNSEKKLDDLVGLAKGNIIVFLPPSSQPTKKSKEILKKISMIDISSWGWFKFSSKKKNFLSNIKKISTQVRSIPDIEQGIFFNKRIYFSVGGIGKFGTSPFKELSKRFYSRIDPQNPLPALIIRSKNFNIF</sequence>
<dbReference type="AlphaFoldDB" id="J4WUE2"/>
<reference evidence="1 2" key="1">
    <citation type="journal article" date="2012" name="ISME J.">
        <title>Genomic insights to SAR86, an abundant and uncultivated marine bacterial lineage.</title>
        <authorList>
            <person name="Dupont C.L."/>
            <person name="Rusch D.B."/>
            <person name="Yooseph S."/>
            <person name="Lombardo M.J."/>
            <person name="Richter R.A."/>
            <person name="Valas R."/>
            <person name="Novotny M."/>
            <person name="Yee-Greenbaum J."/>
            <person name="Selengut J.D."/>
            <person name="Haft D.H."/>
            <person name="Halpern A.L."/>
            <person name="Lasken R.S."/>
            <person name="Nealson K."/>
            <person name="Friedman R."/>
            <person name="Venter J.C."/>
        </authorList>
    </citation>
    <scope>NUCLEOTIDE SEQUENCE [LARGE SCALE GENOMIC DNA]</scope>
</reference>
<gene>
    <name evidence="1" type="ORF">NT01SARS_0700</name>
</gene>
<evidence type="ECO:0000313" key="1">
    <source>
        <dbReference type="EMBL" id="EJP72205.1"/>
    </source>
</evidence>
<protein>
    <submittedName>
        <fullName evidence="1">Uncharacterized protein</fullName>
    </submittedName>
</protein>
<proteinExistence type="predicted"/>
<dbReference type="Proteomes" id="UP000010305">
    <property type="component" value="Unassembled WGS sequence"/>
</dbReference>
<dbReference type="EMBL" id="JH611156">
    <property type="protein sequence ID" value="EJP72205.1"/>
    <property type="molecule type" value="Genomic_DNA"/>
</dbReference>